<dbReference type="InterPro" id="IPR001320">
    <property type="entry name" value="Iontro_rcpt_C"/>
</dbReference>
<evidence type="ECO:0000256" key="3">
    <source>
        <dbReference type="ARBA" id="ARBA00011106"/>
    </source>
</evidence>
<dbReference type="InterPro" id="IPR049872">
    <property type="entry name" value="NMDA1-like_ligand-bd"/>
</dbReference>
<dbReference type="SMART" id="SM00079">
    <property type="entry name" value="PBPe"/>
    <property type="match status" value="1"/>
</dbReference>
<dbReference type="SUPFAM" id="SSF81324">
    <property type="entry name" value="Voltage-gated potassium channels"/>
    <property type="match status" value="1"/>
</dbReference>
<keyword evidence="33" id="KW-1185">Reference proteome</keyword>
<feature type="transmembrane region" description="Helical" evidence="28">
    <location>
        <begin position="824"/>
        <end position="848"/>
    </location>
</feature>
<dbReference type="GO" id="GO:0045211">
    <property type="term" value="C:postsynaptic membrane"/>
    <property type="evidence" value="ECO:0007669"/>
    <property type="project" value="UniProtKB-SubCell"/>
</dbReference>
<keyword evidence="5" id="KW-0813">Transport</keyword>
<dbReference type="InterPro" id="IPR049873">
    <property type="entry name" value="NMDA1-like_N"/>
</dbReference>
<dbReference type="CDD" id="cd13719">
    <property type="entry name" value="PBP2_iGluR_NMDA_Nr1"/>
    <property type="match status" value="1"/>
</dbReference>
<accession>A0A9P0GMU6</accession>
<evidence type="ECO:0000256" key="26">
    <source>
        <dbReference type="PIRSR" id="PIRSR601508-2"/>
    </source>
</evidence>
<dbReference type="FunFam" id="3.40.190.10:FF:000177">
    <property type="entry name" value="Glutamate [NMDA] receptor subunit 1"/>
    <property type="match status" value="1"/>
</dbReference>
<evidence type="ECO:0000256" key="23">
    <source>
        <dbReference type="ARBA" id="ARBA00034100"/>
    </source>
</evidence>
<keyword evidence="14" id="KW-0406">Ion transport</keyword>
<feature type="disulfide bond" evidence="27">
    <location>
        <begin position="752"/>
        <end position="809"/>
    </location>
</feature>
<evidence type="ECO:0000313" key="32">
    <source>
        <dbReference type="EMBL" id="CAH1115611.1"/>
    </source>
</evidence>
<organism evidence="32 33">
    <name type="scientific">Psylliodes chrysocephalus</name>
    <dbReference type="NCBI Taxonomy" id="3402493"/>
    <lineage>
        <taxon>Eukaryota</taxon>
        <taxon>Metazoa</taxon>
        <taxon>Ecdysozoa</taxon>
        <taxon>Arthropoda</taxon>
        <taxon>Hexapoda</taxon>
        <taxon>Insecta</taxon>
        <taxon>Pterygota</taxon>
        <taxon>Neoptera</taxon>
        <taxon>Endopterygota</taxon>
        <taxon>Coleoptera</taxon>
        <taxon>Polyphaga</taxon>
        <taxon>Cucujiformia</taxon>
        <taxon>Chrysomeloidea</taxon>
        <taxon>Chrysomelidae</taxon>
        <taxon>Galerucinae</taxon>
        <taxon>Alticini</taxon>
        <taxon>Psylliodes</taxon>
    </lineage>
</organism>
<feature type="site" description="Crucial to convey clamshell closure to channel opening" evidence="26">
    <location>
        <position position="672"/>
    </location>
</feature>
<dbReference type="InterPro" id="IPR028082">
    <property type="entry name" value="Peripla_BP_I"/>
</dbReference>
<dbReference type="GO" id="GO:0017146">
    <property type="term" value="C:NMDA selective glutamate receptor complex"/>
    <property type="evidence" value="ECO:0007669"/>
    <property type="project" value="UniProtKB-ARBA"/>
</dbReference>
<comment type="subunit">
    <text evidence="3">Forms a heteromeric NMDA channel with Nmdar2.</text>
</comment>
<dbReference type="Proteomes" id="UP001153636">
    <property type="component" value="Chromosome 9"/>
</dbReference>
<keyword evidence="17" id="KW-0675">Receptor</keyword>
<dbReference type="Gene3D" id="3.40.190.10">
    <property type="entry name" value="Periplasmic binding protein-like II"/>
    <property type="match status" value="2"/>
</dbReference>
<proteinExistence type="inferred from homology"/>
<evidence type="ECO:0000256" key="18">
    <source>
        <dbReference type="ARBA" id="ARBA00023180"/>
    </source>
</evidence>
<evidence type="ECO:0000256" key="7">
    <source>
        <dbReference type="ARBA" id="ARBA00022553"/>
    </source>
</evidence>
<dbReference type="InterPro" id="IPR001508">
    <property type="entry name" value="Iono_Glu_rcpt_met"/>
</dbReference>
<keyword evidence="21" id="KW-0407">Ion channel</keyword>
<evidence type="ECO:0000256" key="14">
    <source>
        <dbReference type="ARBA" id="ARBA00023065"/>
    </source>
</evidence>
<evidence type="ECO:0000256" key="24">
    <source>
        <dbReference type="ARBA" id="ARBA00034105"/>
    </source>
</evidence>
<dbReference type="FunFam" id="3.40.50.2300:FF:000266">
    <property type="entry name" value="Glutamate [NMDA] receptor subunit 1"/>
    <property type="match status" value="1"/>
</dbReference>
<comment type="subcellular location">
    <subcellularLocation>
        <location evidence="1">Cell membrane</location>
        <topology evidence="1">Multi-pass membrane protein</topology>
    </subcellularLocation>
    <subcellularLocation>
        <location evidence="23">Postsynaptic cell membrane</location>
    </subcellularLocation>
    <subcellularLocation>
        <location evidence="24">Postsynaptic density</location>
    </subcellularLocation>
</comment>
<evidence type="ECO:0000256" key="29">
    <source>
        <dbReference type="SAM" id="SignalP"/>
    </source>
</evidence>
<dbReference type="SUPFAM" id="SSF53850">
    <property type="entry name" value="Periplasmic binding protein-like II"/>
    <property type="match status" value="1"/>
</dbReference>
<comment type="function">
    <text evidence="22">NMDA receptor subtype of glutamate-gated ion channels with high calcium permeability and voltage-dependent sensitivity to magnesium. Mediated by glycine. This protein plays a key role in synaptic plasticity, synaptogenesis, excitotoxicity, memory acquisition and learning. It mediates neuronal functions in glutamate neurotransmission. Is involved in the cell surface targeting of NMDA receptors. Plays a role in associative learning and in long-term memory consolidation.</text>
</comment>
<keyword evidence="19" id="KW-0628">Postsynaptic cell membrane</keyword>
<dbReference type="GO" id="GO:0035235">
    <property type="term" value="P:ionotropic glutamate receptor signaling pathway"/>
    <property type="evidence" value="ECO:0007669"/>
    <property type="project" value="UniProtKB-ARBA"/>
</dbReference>
<evidence type="ECO:0000256" key="27">
    <source>
        <dbReference type="PIRSR" id="PIRSR601508-3"/>
    </source>
</evidence>
<evidence type="ECO:0000259" key="30">
    <source>
        <dbReference type="SMART" id="SM00079"/>
    </source>
</evidence>
<feature type="binding site" evidence="25">
    <location>
        <position position="530"/>
    </location>
    <ligand>
        <name>L-glutamate</name>
        <dbReference type="ChEBI" id="CHEBI:29985"/>
    </ligand>
</feature>
<evidence type="ECO:0000256" key="16">
    <source>
        <dbReference type="ARBA" id="ARBA00023157"/>
    </source>
</evidence>
<feature type="binding site" evidence="25">
    <location>
        <position position="525"/>
    </location>
    <ligand>
        <name>L-glutamate</name>
        <dbReference type="ChEBI" id="CHEBI:29985"/>
    </ligand>
</feature>
<evidence type="ECO:0000256" key="13">
    <source>
        <dbReference type="ARBA" id="ARBA00023018"/>
    </source>
</evidence>
<evidence type="ECO:0000256" key="21">
    <source>
        <dbReference type="ARBA" id="ARBA00023303"/>
    </source>
</evidence>
<dbReference type="InterPro" id="IPR001828">
    <property type="entry name" value="ANF_lig-bd_rcpt"/>
</dbReference>
<feature type="site" description="Interaction with the cone snail toxin Con-ikot-ikot" evidence="26">
    <location>
        <position position="702"/>
    </location>
</feature>
<dbReference type="SUPFAM" id="SSF53822">
    <property type="entry name" value="Periplasmic binding protein-like I"/>
    <property type="match status" value="1"/>
</dbReference>
<evidence type="ECO:0000256" key="4">
    <source>
        <dbReference type="ARBA" id="ARBA00015895"/>
    </source>
</evidence>
<evidence type="ECO:0000256" key="15">
    <source>
        <dbReference type="ARBA" id="ARBA00023136"/>
    </source>
</evidence>
<evidence type="ECO:0000256" key="17">
    <source>
        <dbReference type="ARBA" id="ARBA00023170"/>
    </source>
</evidence>
<evidence type="ECO:0000256" key="20">
    <source>
        <dbReference type="ARBA" id="ARBA00023286"/>
    </source>
</evidence>
<feature type="signal peptide" evidence="29">
    <location>
        <begin position="1"/>
        <end position="20"/>
    </location>
</feature>
<dbReference type="Gene3D" id="3.40.50.2300">
    <property type="match status" value="2"/>
</dbReference>
<evidence type="ECO:0000256" key="25">
    <source>
        <dbReference type="PIRSR" id="PIRSR601508-1"/>
    </source>
</evidence>
<dbReference type="GO" id="GO:0014069">
    <property type="term" value="C:postsynaptic density"/>
    <property type="evidence" value="ECO:0007669"/>
    <property type="project" value="UniProtKB-SubCell"/>
</dbReference>
<evidence type="ECO:0000313" key="33">
    <source>
        <dbReference type="Proteomes" id="UP001153636"/>
    </source>
</evidence>
<gene>
    <name evidence="32" type="ORF">PSYICH_LOCUS15291</name>
</gene>
<keyword evidence="16 27" id="KW-1015">Disulfide bond</keyword>
<evidence type="ECO:0000256" key="8">
    <source>
        <dbReference type="ARBA" id="ARBA00022692"/>
    </source>
</evidence>
<evidence type="ECO:0000256" key="22">
    <source>
        <dbReference type="ARBA" id="ARBA00024675"/>
    </source>
</evidence>
<protein>
    <recommendedName>
        <fullName evidence="4">Glutamate [NMDA] receptor subunit 1</fullName>
    </recommendedName>
</protein>
<keyword evidence="12 28" id="KW-1133">Transmembrane helix</keyword>
<sequence length="958" mass="107629">MLKLIIYISICFGSVLISTANQRDWNNSPNPTVFNIGGVLSSNESEKYFQETIAHLNFDSQYVPKGVTYYHTAILMDPNPIRTALNVCKYLISRKVYAVVVSHPVTGDLSPAAVSYTSGFYHIPVIGISSRDSAFSDKNIHVSFLRTVPPYSHQADVWVEMLKHFKYKKVIFIHSSDTDGRALLGRFQTTSQSLEDDVDIKVQVESVIEFELGLDSFKDQLLELKNAQSRVYLLYASKHDAKVIFRDAALFNMTDAGFAWIVTEQALEADNVPEGILGLKLVNATNEKAHIRDSIYVLASALRDMNQSKEISEAPEDCDNSGSIWETGKDLFNFIRKQVLLNGETGKVAFDDQGDRINSEYNMVNIQRKKKKVVVGKYFFSKDLNRMNLKVDENSIMWPGKQKEKPEGIEIPTHLKVLTIEEKPFVYVRKLVEIQDSCTPDEIECPHYNTTDETSNIYCCKGYCMDLLKELSKKINFTYSLALSPDGQFGNYLIRNNSGSGKKEWTGLIGELVADRAAMIVAPLTINPERAEFIEFSKPFKYQGITILEKKPSRSSTLVSFLQPFSNTLWILVMVSVHVVALVLYLLDRFSPFGRFKLANTDGTEEDALNLSSAIWFAWGVLLNSGIGEGTPRSFSARVLGMVWAGFAMIIVASYTANLAAFLVLERPKTKLTGINDARLRNTMENLTCATVKGSAVDMYFRRQVELSNMYRTMEANNYDTAEIAIKDVKEGKLMAFIWDSSRLEFEAAQDCELVTAGELFGRSGYGIGLQKGSPWSDDVTLAILDFHESGFMESLDNKWILQGNYQQCEQFEKTPNTLGLKNMAGVFILVGAGIVGGIGLIVIEMAYKKHQIKKQKRMELARHAADKWRGAVEKRKTLRASTNTQRRIKSNGVNEAVTISGVFDKFQRIGQLHGQERTWPGDADIRQRRIDDVSGGGVQPVPRYLPSYTQDVSHLIV</sequence>
<dbReference type="InterPro" id="IPR018882">
    <property type="entry name" value="CaM-bd_C0_NMDA_rcpt_NR1"/>
</dbReference>
<evidence type="ECO:0000256" key="1">
    <source>
        <dbReference type="ARBA" id="ARBA00004651"/>
    </source>
</evidence>
<evidence type="ECO:0000256" key="6">
    <source>
        <dbReference type="ARBA" id="ARBA00022475"/>
    </source>
</evidence>
<evidence type="ECO:0000256" key="5">
    <source>
        <dbReference type="ARBA" id="ARBA00022448"/>
    </source>
</evidence>
<keyword evidence="20" id="KW-1071">Ligand-gated ion channel</keyword>
<dbReference type="EMBL" id="OV651821">
    <property type="protein sequence ID" value="CAH1115611.1"/>
    <property type="molecule type" value="Genomic_DNA"/>
</dbReference>
<keyword evidence="10" id="KW-0106">Calcium</keyword>
<dbReference type="GO" id="GO:0038023">
    <property type="term" value="F:signaling receptor activity"/>
    <property type="evidence" value="ECO:0007669"/>
    <property type="project" value="InterPro"/>
</dbReference>
<evidence type="ECO:0000256" key="2">
    <source>
        <dbReference type="ARBA" id="ARBA00008685"/>
    </source>
</evidence>
<feature type="domain" description="Ionotropic glutamate receptor L-glutamate and glycine-binding" evidence="31">
    <location>
        <begin position="447"/>
        <end position="514"/>
    </location>
</feature>
<evidence type="ECO:0000256" key="28">
    <source>
        <dbReference type="SAM" id="Phobius"/>
    </source>
</evidence>
<dbReference type="Pfam" id="PF10613">
    <property type="entry name" value="Lig_chan-Glu_bd"/>
    <property type="match status" value="1"/>
</dbReference>
<dbReference type="GO" id="GO:0015276">
    <property type="term" value="F:ligand-gated monoatomic ion channel activity"/>
    <property type="evidence" value="ECO:0007669"/>
    <property type="project" value="InterPro"/>
</dbReference>
<dbReference type="FunFam" id="3.40.190.10:FF:000010">
    <property type="entry name" value="glutamate receptor ionotropic, NMDA 1 isoform X1"/>
    <property type="match status" value="1"/>
</dbReference>
<keyword evidence="18" id="KW-0325">Glycoprotein</keyword>
<dbReference type="CDD" id="cd06379">
    <property type="entry name" value="PBP1_iGluR_NMDA_NR1"/>
    <property type="match status" value="1"/>
</dbReference>
<keyword evidence="11" id="KW-0460">Magnesium</keyword>
<evidence type="ECO:0000256" key="9">
    <source>
        <dbReference type="ARBA" id="ARBA00022729"/>
    </source>
</evidence>
<dbReference type="SMART" id="SM00918">
    <property type="entry name" value="Lig_chan-Glu_bd"/>
    <property type="match status" value="1"/>
</dbReference>
<dbReference type="Pfam" id="PF10562">
    <property type="entry name" value="CaM_bdg_C0"/>
    <property type="match status" value="1"/>
</dbReference>
<keyword evidence="8 28" id="KW-0812">Transmembrane</keyword>
<dbReference type="InterPro" id="IPR019594">
    <property type="entry name" value="Glu/Gly-bd"/>
</dbReference>
<evidence type="ECO:0000256" key="11">
    <source>
        <dbReference type="ARBA" id="ARBA00022842"/>
    </source>
</evidence>
<evidence type="ECO:0000256" key="12">
    <source>
        <dbReference type="ARBA" id="ARBA00022989"/>
    </source>
</evidence>
<feature type="binding site" evidence="25">
    <location>
        <position position="740"/>
    </location>
    <ligand>
        <name>L-glutamate</name>
        <dbReference type="ChEBI" id="CHEBI:29985"/>
    </ligand>
</feature>
<reference evidence="32" key="1">
    <citation type="submission" date="2022-01" db="EMBL/GenBank/DDBJ databases">
        <authorList>
            <person name="King R."/>
        </authorList>
    </citation>
    <scope>NUCLEOTIDE SEQUENCE</scope>
</reference>
<dbReference type="Pfam" id="PF00060">
    <property type="entry name" value="Lig_chan"/>
    <property type="match status" value="1"/>
</dbReference>
<dbReference type="Gene3D" id="1.10.287.70">
    <property type="match status" value="1"/>
</dbReference>
<dbReference type="PRINTS" id="PR00177">
    <property type="entry name" value="NMDARECEPTOR"/>
</dbReference>
<keyword evidence="9 29" id="KW-0732">Signal</keyword>
<feature type="transmembrane region" description="Helical" evidence="28">
    <location>
        <begin position="569"/>
        <end position="587"/>
    </location>
</feature>
<keyword evidence="13" id="KW-0770">Synapse</keyword>
<dbReference type="AlphaFoldDB" id="A0A9P0GMU6"/>
<feature type="domain" description="Ionotropic glutamate receptor C-terminal" evidence="30">
    <location>
        <begin position="447"/>
        <end position="803"/>
    </location>
</feature>
<dbReference type="Pfam" id="PF01094">
    <property type="entry name" value="ANF_receptor"/>
    <property type="match status" value="2"/>
</dbReference>
<evidence type="ECO:0000259" key="31">
    <source>
        <dbReference type="SMART" id="SM00918"/>
    </source>
</evidence>
<comment type="similarity">
    <text evidence="2">Belongs to the glutamate-gated ion channel (TC 1.A.10.1) family.</text>
</comment>
<keyword evidence="7" id="KW-0597">Phosphoprotein</keyword>
<dbReference type="PANTHER" id="PTHR18966">
    <property type="entry name" value="IONOTROPIC GLUTAMATE RECEPTOR"/>
    <property type="match status" value="1"/>
</dbReference>
<feature type="transmembrane region" description="Helical" evidence="28">
    <location>
        <begin position="639"/>
        <end position="665"/>
    </location>
</feature>
<keyword evidence="6" id="KW-1003">Cell membrane</keyword>
<feature type="binding site" evidence="25">
    <location>
        <position position="523"/>
    </location>
    <ligand>
        <name>L-glutamate</name>
        <dbReference type="ChEBI" id="CHEBI:29985"/>
    </ligand>
</feature>
<dbReference type="OrthoDB" id="5984008at2759"/>
<dbReference type="FunFam" id="3.40.50.2300:FF:000025">
    <property type="entry name" value="glutamate receptor ionotropic, NMDA 1 isoform X1"/>
    <property type="match status" value="1"/>
</dbReference>
<feature type="chain" id="PRO_5040288442" description="Glutamate [NMDA] receptor subunit 1" evidence="29">
    <location>
        <begin position="21"/>
        <end position="958"/>
    </location>
</feature>
<dbReference type="InterPro" id="IPR015683">
    <property type="entry name" value="Ionotropic_Glu_rcpt"/>
</dbReference>
<evidence type="ECO:0000256" key="10">
    <source>
        <dbReference type="ARBA" id="ARBA00022837"/>
    </source>
</evidence>
<feature type="transmembrane region" description="Helical" evidence="28">
    <location>
        <begin position="608"/>
        <end position="627"/>
    </location>
</feature>
<keyword evidence="15 28" id="KW-0472">Membrane</keyword>
<name>A0A9P0GMU6_9CUCU</name>
<evidence type="ECO:0000256" key="19">
    <source>
        <dbReference type="ARBA" id="ARBA00023257"/>
    </source>
</evidence>